<dbReference type="GeneID" id="8855037"/>
<dbReference type="OrthoDB" id="10608462at2759"/>
<dbReference type="Proteomes" id="UP000006671">
    <property type="component" value="Unassembled WGS sequence"/>
</dbReference>
<dbReference type="RefSeq" id="XP_002673919.1">
    <property type="nucleotide sequence ID" value="XM_002673873.1"/>
</dbReference>
<keyword evidence="1" id="KW-1133">Transmembrane helix</keyword>
<dbReference type="Pfam" id="PF00615">
    <property type="entry name" value="RGS"/>
    <property type="match status" value="1"/>
</dbReference>
<evidence type="ECO:0000256" key="1">
    <source>
        <dbReference type="SAM" id="Phobius"/>
    </source>
</evidence>
<evidence type="ECO:0000259" key="2">
    <source>
        <dbReference type="PROSITE" id="PS50132"/>
    </source>
</evidence>
<dbReference type="VEuPathDB" id="AmoebaDB:NAEGRDRAFT_70963"/>
<dbReference type="AlphaFoldDB" id="D2VPS1"/>
<dbReference type="SUPFAM" id="SSF48097">
    <property type="entry name" value="Regulator of G-protein signaling, RGS"/>
    <property type="match status" value="1"/>
</dbReference>
<keyword evidence="4" id="KW-1185">Reference proteome</keyword>
<proteinExistence type="predicted"/>
<sequence>MSTQHHFPHQHIVAMTSSRQYSQRHKPLLIFSLICLILYATSLQPHHLISAQLARCSPLIKNGANAEDAFFSYSYASSDFNLTSSSASSVSSAGEFTHYVDTQTYVSGVSSKWRQFDGNMFYVLGVVNVDGTVVNSGGETLQEVLSRKKSDESVSLLDVVPFIRKSTFAISRNTGDYSISMYKMYFGQGNEARDNLTSVTTSSSSFAGLNGYDASGNLMTMMNVKSFNATSSVSLDLEFGYYSSKLETVFIFTLGARAYNSSGFSLYNSNYNIRLDGSAIESIRKSSSEQLVLSFYVSDASYTGLFSSLEYTTKAQIYPFPTTVSGFSYQFVKFNISDTSKVTCSNYPRSVLYSSFLNTTLAIDWILFGLVVLLTPLFLIFRNEQPLKSRLIVPYLGIVFLLILFIGVQYSIDSTRPSEIKSIISVSFFIMSLFAFIFQAFRYYYLRYLYSKTDISVKQSRIKKFLSSKTVFVIALVVSMVLGIIYLVVVLSVALTSTSVSTNGVKEDVEVEYYTRIAIPAFTVLILISCLLIDILLNIKSFFGNIGRFLFFEDPLFFRSELLLVIPTCIFYVIEFVLNSETRPYIDGSLTTFLIPKNIHEIRTMIGFFGIFRFLNLFCFVLFFGEALVLAVTITRVIRRNYKRGKKGLSLLQPHNSPLGMFRSKSSSEDDIIENFVSKDDGHKLLEEFSRNEFSIENILLYDILHQFPNEKNDENRRKILLDIYLKFIMSNSEFEINLSSSTRKEYSQLIEDLQDNKPLQPDELIQTLKIEVIQNMADTFSRLEMSPEYSSLLSKWETEKATALKI</sequence>
<dbReference type="SMART" id="SM00315">
    <property type="entry name" value="RGS"/>
    <property type="match status" value="1"/>
</dbReference>
<feature type="transmembrane region" description="Helical" evidence="1">
    <location>
        <begin position="466"/>
        <end position="493"/>
    </location>
</feature>
<gene>
    <name evidence="3" type="ORF">NAEGRDRAFT_70963</name>
</gene>
<feature type="transmembrane region" description="Helical" evidence="1">
    <location>
        <begin position="614"/>
        <end position="638"/>
    </location>
</feature>
<keyword evidence="1" id="KW-0812">Transmembrane</keyword>
<dbReference type="EMBL" id="GG738887">
    <property type="protein sequence ID" value="EFC41175.1"/>
    <property type="molecule type" value="Genomic_DNA"/>
</dbReference>
<reference evidence="3 4" key="1">
    <citation type="journal article" date="2010" name="Cell">
        <title>The genome of Naegleria gruberi illuminates early eukaryotic versatility.</title>
        <authorList>
            <person name="Fritz-Laylin L.K."/>
            <person name="Prochnik S.E."/>
            <person name="Ginger M.L."/>
            <person name="Dacks J.B."/>
            <person name="Carpenter M.L."/>
            <person name="Field M.C."/>
            <person name="Kuo A."/>
            <person name="Paredez A."/>
            <person name="Chapman J."/>
            <person name="Pham J."/>
            <person name="Shu S."/>
            <person name="Neupane R."/>
            <person name="Cipriano M."/>
            <person name="Mancuso J."/>
            <person name="Tu H."/>
            <person name="Salamov A."/>
            <person name="Lindquist E."/>
            <person name="Shapiro H."/>
            <person name="Lucas S."/>
            <person name="Grigoriev I.V."/>
            <person name="Cande W.Z."/>
            <person name="Fulton C."/>
            <person name="Rokhsar D.S."/>
            <person name="Dawson S.C."/>
        </authorList>
    </citation>
    <scope>NUCLEOTIDE SEQUENCE [LARGE SCALE GENOMIC DNA]</scope>
    <source>
        <strain evidence="3 4">NEG-M</strain>
    </source>
</reference>
<feature type="transmembrane region" description="Helical" evidence="1">
    <location>
        <begin position="393"/>
        <end position="412"/>
    </location>
</feature>
<dbReference type="Gene3D" id="1.10.167.10">
    <property type="entry name" value="Regulator of G-protein Signalling 4, domain 2"/>
    <property type="match status" value="1"/>
</dbReference>
<protein>
    <submittedName>
        <fullName evidence="3">Predicted protein</fullName>
    </submittedName>
</protein>
<dbReference type="KEGG" id="ngr:NAEGRDRAFT_70963"/>
<keyword evidence="1" id="KW-0472">Membrane</keyword>
<dbReference type="InParanoid" id="D2VPS1"/>
<name>D2VPS1_NAEGR</name>
<organism evidence="4">
    <name type="scientific">Naegleria gruberi</name>
    <name type="common">Amoeba</name>
    <dbReference type="NCBI Taxonomy" id="5762"/>
    <lineage>
        <taxon>Eukaryota</taxon>
        <taxon>Discoba</taxon>
        <taxon>Heterolobosea</taxon>
        <taxon>Tetramitia</taxon>
        <taxon>Eutetramitia</taxon>
        <taxon>Vahlkampfiidae</taxon>
        <taxon>Naegleria</taxon>
    </lineage>
</organism>
<evidence type="ECO:0000313" key="4">
    <source>
        <dbReference type="Proteomes" id="UP000006671"/>
    </source>
</evidence>
<feature type="domain" description="RGS" evidence="2">
    <location>
        <begin position="672"/>
        <end position="794"/>
    </location>
</feature>
<dbReference type="InterPro" id="IPR016137">
    <property type="entry name" value="RGS"/>
</dbReference>
<dbReference type="InterPro" id="IPR036305">
    <property type="entry name" value="RGS_sf"/>
</dbReference>
<feature type="transmembrane region" description="Helical" evidence="1">
    <location>
        <begin position="556"/>
        <end position="574"/>
    </location>
</feature>
<dbReference type="InterPro" id="IPR044926">
    <property type="entry name" value="RGS_subdomain_2"/>
</dbReference>
<accession>D2VPS1</accession>
<dbReference type="PROSITE" id="PS50132">
    <property type="entry name" value="RGS"/>
    <property type="match status" value="1"/>
</dbReference>
<feature type="transmembrane region" description="Helical" evidence="1">
    <location>
        <begin position="424"/>
        <end position="445"/>
    </location>
</feature>
<feature type="transmembrane region" description="Helical" evidence="1">
    <location>
        <begin position="513"/>
        <end position="536"/>
    </location>
</feature>
<evidence type="ECO:0000313" key="3">
    <source>
        <dbReference type="EMBL" id="EFC41175.1"/>
    </source>
</evidence>
<feature type="transmembrane region" description="Helical" evidence="1">
    <location>
        <begin position="362"/>
        <end position="381"/>
    </location>
</feature>